<dbReference type="InterPro" id="IPR017867">
    <property type="entry name" value="Tyr_phospatase_low_mol_wt"/>
</dbReference>
<feature type="active site" description="Nucleophile" evidence="5">
    <location>
        <position position="14"/>
    </location>
</feature>
<dbReference type="SUPFAM" id="SSF52788">
    <property type="entry name" value="Phosphotyrosine protein phosphatases I"/>
    <property type="match status" value="1"/>
</dbReference>
<protein>
    <recommendedName>
        <fullName evidence="2">protein-tyrosine-phosphatase</fullName>
        <ecNumber evidence="2">3.1.3.48</ecNumber>
    </recommendedName>
</protein>
<evidence type="ECO:0000256" key="1">
    <source>
        <dbReference type="ARBA" id="ARBA00011063"/>
    </source>
</evidence>
<evidence type="ECO:0000256" key="2">
    <source>
        <dbReference type="ARBA" id="ARBA00013064"/>
    </source>
</evidence>
<feature type="active site" description="Proton donor" evidence="5">
    <location>
        <position position="129"/>
    </location>
</feature>
<dbReference type="PRINTS" id="PR00719">
    <property type="entry name" value="LMWPTPASE"/>
</dbReference>
<evidence type="ECO:0000313" key="7">
    <source>
        <dbReference type="EMBL" id="MWV29117.1"/>
    </source>
</evidence>
<reference evidence="7 8" key="2">
    <citation type="submission" date="2020-02" db="EMBL/GenBank/DDBJ databases">
        <title>Erythrobacter dongmakensis sp. nov., isolated from a tidal mudflat.</title>
        <authorList>
            <person name="Kim I.S."/>
        </authorList>
    </citation>
    <scope>NUCLEOTIDE SEQUENCE [LARGE SCALE GENOMIC DNA]</scope>
    <source>
        <strain evidence="7 8">GH3-10</strain>
    </source>
</reference>
<dbReference type="GO" id="GO:0004725">
    <property type="term" value="F:protein tyrosine phosphatase activity"/>
    <property type="evidence" value="ECO:0007669"/>
    <property type="project" value="UniProtKB-EC"/>
</dbReference>
<dbReference type="InterPro" id="IPR036196">
    <property type="entry name" value="Ptyr_pPase_sf"/>
</dbReference>
<dbReference type="CDD" id="cd16343">
    <property type="entry name" value="LMWPTP"/>
    <property type="match status" value="1"/>
</dbReference>
<organism evidence="7 8">
    <name type="scientific">Aurantiacibacter rhizosphaerae</name>
    <dbReference type="NCBI Taxonomy" id="2691582"/>
    <lineage>
        <taxon>Bacteria</taxon>
        <taxon>Pseudomonadati</taxon>
        <taxon>Pseudomonadota</taxon>
        <taxon>Alphaproteobacteria</taxon>
        <taxon>Sphingomonadales</taxon>
        <taxon>Erythrobacteraceae</taxon>
        <taxon>Aurantiacibacter</taxon>
    </lineage>
</organism>
<comment type="caution">
    <text evidence="7">The sequence shown here is derived from an EMBL/GenBank/DDBJ whole genome shotgun (WGS) entry which is preliminary data.</text>
</comment>
<evidence type="ECO:0000256" key="3">
    <source>
        <dbReference type="ARBA" id="ARBA00022801"/>
    </source>
</evidence>
<dbReference type="Pfam" id="PF01451">
    <property type="entry name" value="LMWPc"/>
    <property type="match status" value="1"/>
</dbReference>
<dbReference type="EMBL" id="WUBR01000003">
    <property type="protein sequence ID" value="MWV29117.1"/>
    <property type="molecule type" value="Genomic_DNA"/>
</dbReference>
<evidence type="ECO:0000313" key="8">
    <source>
        <dbReference type="Proteomes" id="UP000461409"/>
    </source>
</evidence>
<gene>
    <name evidence="7" type="ORF">GRF63_14520</name>
</gene>
<sequence>MSSAEDPPAILFVCLGNICRSPMAEGAMRAAISRAGLDLQIDSAGTGHWHVGNPPDPRAIETARRNGVDIADQRARQVTAEDFTRFTHIFALDADNLRNLRALAPGSATAEVALLMDAVPGRGGQAVADPYYGGDDGFMETWRDVSAAAEALVSRFS</sequence>
<feature type="active site" evidence="5">
    <location>
        <position position="20"/>
    </location>
</feature>
<dbReference type="SMART" id="SM00226">
    <property type="entry name" value="LMWPc"/>
    <property type="match status" value="1"/>
</dbReference>
<evidence type="ECO:0000256" key="5">
    <source>
        <dbReference type="PIRSR" id="PIRSR617867-1"/>
    </source>
</evidence>
<comment type="similarity">
    <text evidence="1">Belongs to the low molecular weight phosphotyrosine protein phosphatase family.</text>
</comment>
<dbReference type="AlphaFoldDB" id="A0A844XF60"/>
<dbReference type="InterPro" id="IPR050438">
    <property type="entry name" value="LMW_PTPase"/>
</dbReference>
<dbReference type="Proteomes" id="UP000461409">
    <property type="component" value="Unassembled WGS sequence"/>
</dbReference>
<keyword evidence="8" id="KW-1185">Reference proteome</keyword>
<accession>A0A844XF60</accession>
<proteinExistence type="inferred from homology"/>
<dbReference type="PANTHER" id="PTHR11717">
    <property type="entry name" value="LOW MOLECULAR WEIGHT PROTEIN TYROSINE PHOSPHATASE"/>
    <property type="match status" value="1"/>
</dbReference>
<keyword evidence="4" id="KW-0904">Protein phosphatase</keyword>
<dbReference type="InterPro" id="IPR023485">
    <property type="entry name" value="Ptyr_pPase"/>
</dbReference>
<evidence type="ECO:0000256" key="4">
    <source>
        <dbReference type="ARBA" id="ARBA00022912"/>
    </source>
</evidence>
<feature type="domain" description="Phosphotyrosine protein phosphatase I" evidence="6">
    <location>
        <begin position="8"/>
        <end position="155"/>
    </location>
</feature>
<keyword evidence="3" id="KW-0378">Hydrolase</keyword>
<dbReference type="EC" id="3.1.3.48" evidence="2"/>
<reference evidence="7 8" key="1">
    <citation type="submission" date="2019-12" db="EMBL/GenBank/DDBJ databases">
        <authorList>
            <person name="Lee S.D."/>
        </authorList>
    </citation>
    <scope>NUCLEOTIDE SEQUENCE [LARGE SCALE GENOMIC DNA]</scope>
    <source>
        <strain evidence="7 8">GH3-10</strain>
    </source>
</reference>
<dbReference type="PANTHER" id="PTHR11717:SF7">
    <property type="entry name" value="LOW MOLECULAR WEIGHT PHOSPHOTYROSINE PROTEIN PHOSPHATASE"/>
    <property type="match status" value="1"/>
</dbReference>
<dbReference type="Gene3D" id="3.40.50.2300">
    <property type="match status" value="1"/>
</dbReference>
<name>A0A844XF60_9SPHN</name>
<evidence type="ECO:0000259" key="6">
    <source>
        <dbReference type="SMART" id="SM00226"/>
    </source>
</evidence>
<dbReference type="RefSeq" id="WP_160486737.1">
    <property type="nucleotide sequence ID" value="NZ_WUBR01000003.1"/>
</dbReference>